<dbReference type="EMBL" id="JARBHB010000001">
    <property type="protein sequence ID" value="KAJ8898510.1"/>
    <property type="molecule type" value="Genomic_DNA"/>
</dbReference>
<accession>A0ABQ9IQE3</accession>
<evidence type="ECO:0000313" key="1">
    <source>
        <dbReference type="EMBL" id="KAJ8898510.1"/>
    </source>
</evidence>
<evidence type="ECO:0000313" key="2">
    <source>
        <dbReference type="Proteomes" id="UP001159363"/>
    </source>
</evidence>
<keyword evidence="2" id="KW-1185">Reference proteome</keyword>
<dbReference type="PANTHER" id="PTHR47331">
    <property type="entry name" value="PHD-TYPE DOMAIN-CONTAINING PROTEIN"/>
    <property type="match status" value="1"/>
</dbReference>
<sequence>MNCQLFFQSVQPHHPPNGPTTTSSKLIAWMIQFLKNASKTENLRGDNIVVEEIEKVERRLLHLVQREEAEEIDGKWMRSLCTFVDSDGLMRQRSKIVRREEDECYRYPILLPSKHKLVELLIHDYHVKNSQAGVQILLGKLRERGFESRKITTTPAPHCGSIVFVRWRDAWILLFTCAVYQAVHFELVLILSTGAFVPGLRRFIARRGKSRVMYSDNGTNFQGSDNGFDSLDRFKREEESCSHRIQWKFIPPIAASVGRASLGYEEVSNILCEVEPVINSRHLSYMSEDTKDLVPLTPAMFLQEN</sequence>
<reference evidence="1 2" key="1">
    <citation type="submission" date="2023-02" db="EMBL/GenBank/DDBJ databases">
        <title>LHISI_Scaffold_Assembly.</title>
        <authorList>
            <person name="Stuart O.P."/>
            <person name="Cleave R."/>
            <person name="Magrath M.J.L."/>
            <person name="Mikheyev A.S."/>
        </authorList>
    </citation>
    <scope>NUCLEOTIDE SEQUENCE [LARGE SCALE GENOMIC DNA]</scope>
    <source>
        <strain evidence="1">Daus_M_001</strain>
        <tissue evidence="1">Leg muscle</tissue>
    </source>
</reference>
<dbReference type="InterPro" id="IPR036397">
    <property type="entry name" value="RNaseH_sf"/>
</dbReference>
<comment type="caution">
    <text evidence="1">The sequence shown here is derived from an EMBL/GenBank/DDBJ whole genome shotgun (WGS) entry which is preliminary data.</text>
</comment>
<evidence type="ECO:0008006" key="3">
    <source>
        <dbReference type="Google" id="ProtNLM"/>
    </source>
</evidence>
<protein>
    <recommendedName>
        <fullName evidence="3">Integrase catalytic domain-containing protein</fullName>
    </recommendedName>
</protein>
<proteinExistence type="predicted"/>
<organism evidence="1 2">
    <name type="scientific">Dryococelus australis</name>
    <dbReference type="NCBI Taxonomy" id="614101"/>
    <lineage>
        <taxon>Eukaryota</taxon>
        <taxon>Metazoa</taxon>
        <taxon>Ecdysozoa</taxon>
        <taxon>Arthropoda</taxon>
        <taxon>Hexapoda</taxon>
        <taxon>Insecta</taxon>
        <taxon>Pterygota</taxon>
        <taxon>Neoptera</taxon>
        <taxon>Polyneoptera</taxon>
        <taxon>Phasmatodea</taxon>
        <taxon>Verophasmatodea</taxon>
        <taxon>Anareolatae</taxon>
        <taxon>Phasmatidae</taxon>
        <taxon>Eurycanthinae</taxon>
        <taxon>Dryococelus</taxon>
    </lineage>
</organism>
<dbReference type="Proteomes" id="UP001159363">
    <property type="component" value="Chromosome 1"/>
</dbReference>
<gene>
    <name evidence="1" type="ORF">PR048_003870</name>
</gene>
<name>A0ABQ9IQE3_9NEOP</name>
<dbReference type="Gene3D" id="3.30.420.10">
    <property type="entry name" value="Ribonuclease H-like superfamily/Ribonuclease H"/>
    <property type="match status" value="1"/>
</dbReference>